<gene>
    <name evidence="2" type="ORF">EZS28_051172</name>
</gene>
<dbReference type="AlphaFoldDB" id="A0A5J4T6G4"/>
<dbReference type="Proteomes" id="UP000324800">
    <property type="component" value="Unassembled WGS sequence"/>
</dbReference>
<sequence length="213" mass="24540">MKKLHLKQNKHQQSRKDSEWKDRIEYFHPQKVTIVGLTKPDHEPEDGAEGGEKQEQEQGEIEEVTIQRSNGNSFAFKLIKTATVVFENIKVQESRTRVDDDNAFVTTYDESHIILDLMKFTNTDQQFELIKILSYSQVILTNNLFLNSSGSVIVSALYTNMSRNLTITRNVFANEFFEFDIIKPKTIISLKQLSKSLQEKMFISNSATTHSDT</sequence>
<proteinExistence type="predicted"/>
<feature type="region of interest" description="Disordered" evidence="1">
    <location>
        <begin position="1"/>
        <end position="22"/>
    </location>
</feature>
<accession>A0A5J4T6G4</accession>
<name>A0A5J4T6G4_9EUKA</name>
<evidence type="ECO:0000256" key="1">
    <source>
        <dbReference type="SAM" id="MobiDB-lite"/>
    </source>
</evidence>
<organism evidence="2 3">
    <name type="scientific">Streblomastix strix</name>
    <dbReference type="NCBI Taxonomy" id="222440"/>
    <lineage>
        <taxon>Eukaryota</taxon>
        <taxon>Metamonada</taxon>
        <taxon>Preaxostyla</taxon>
        <taxon>Oxymonadida</taxon>
        <taxon>Streblomastigidae</taxon>
        <taxon>Streblomastix</taxon>
    </lineage>
</organism>
<dbReference type="EMBL" id="SNRW01038384">
    <property type="protein sequence ID" value="KAA6353301.1"/>
    <property type="molecule type" value="Genomic_DNA"/>
</dbReference>
<reference evidence="2 3" key="1">
    <citation type="submission" date="2019-03" db="EMBL/GenBank/DDBJ databases">
        <title>Single cell metagenomics reveals metabolic interactions within the superorganism composed of flagellate Streblomastix strix and complex community of Bacteroidetes bacteria on its surface.</title>
        <authorList>
            <person name="Treitli S.C."/>
            <person name="Kolisko M."/>
            <person name="Husnik F."/>
            <person name="Keeling P."/>
            <person name="Hampl V."/>
        </authorList>
    </citation>
    <scope>NUCLEOTIDE SEQUENCE [LARGE SCALE GENOMIC DNA]</scope>
    <source>
        <strain evidence="2">ST1C</strain>
    </source>
</reference>
<evidence type="ECO:0000313" key="2">
    <source>
        <dbReference type="EMBL" id="KAA6353301.1"/>
    </source>
</evidence>
<comment type="caution">
    <text evidence="2">The sequence shown here is derived from an EMBL/GenBank/DDBJ whole genome shotgun (WGS) entry which is preliminary data.</text>
</comment>
<dbReference type="SUPFAM" id="SSF51126">
    <property type="entry name" value="Pectin lyase-like"/>
    <property type="match status" value="1"/>
</dbReference>
<feature type="region of interest" description="Disordered" evidence="1">
    <location>
        <begin position="35"/>
        <end position="59"/>
    </location>
</feature>
<dbReference type="InterPro" id="IPR011050">
    <property type="entry name" value="Pectin_lyase_fold/virulence"/>
</dbReference>
<evidence type="ECO:0000313" key="3">
    <source>
        <dbReference type="Proteomes" id="UP000324800"/>
    </source>
</evidence>
<protein>
    <submittedName>
        <fullName evidence="2">Uncharacterized protein</fullName>
    </submittedName>
</protein>
<feature type="compositionally biased region" description="Basic residues" evidence="1">
    <location>
        <begin position="1"/>
        <end position="13"/>
    </location>
</feature>